<dbReference type="Proteomes" id="UP000245539">
    <property type="component" value="Unassembled WGS sequence"/>
</dbReference>
<keyword evidence="3" id="KW-1185">Reference proteome</keyword>
<reference evidence="2 3" key="1">
    <citation type="submission" date="2018-05" db="EMBL/GenBank/DDBJ databases">
        <title>Leucothrix arctica sp. nov., isolated from Arctic seawater.</title>
        <authorList>
            <person name="Choi A."/>
            <person name="Baek K."/>
        </authorList>
    </citation>
    <scope>NUCLEOTIDE SEQUENCE [LARGE SCALE GENOMIC DNA]</scope>
    <source>
        <strain evidence="2 3">JCM 18388</strain>
    </source>
</reference>
<feature type="compositionally biased region" description="Basic and acidic residues" evidence="1">
    <location>
        <begin position="80"/>
        <end position="91"/>
    </location>
</feature>
<dbReference type="AlphaFoldDB" id="A0A317CAP9"/>
<accession>A0A317CAP9</accession>
<proteinExistence type="predicted"/>
<feature type="region of interest" description="Disordered" evidence="1">
    <location>
        <begin position="67"/>
        <end position="100"/>
    </location>
</feature>
<evidence type="ECO:0000256" key="1">
    <source>
        <dbReference type="SAM" id="MobiDB-lite"/>
    </source>
</evidence>
<protein>
    <submittedName>
        <fullName evidence="2">Uncharacterized protein</fullName>
    </submittedName>
</protein>
<organism evidence="2 3">
    <name type="scientific">Leucothrix pacifica</name>
    <dbReference type="NCBI Taxonomy" id="1247513"/>
    <lineage>
        <taxon>Bacteria</taxon>
        <taxon>Pseudomonadati</taxon>
        <taxon>Pseudomonadota</taxon>
        <taxon>Gammaproteobacteria</taxon>
        <taxon>Thiotrichales</taxon>
        <taxon>Thiotrichaceae</taxon>
        <taxon>Leucothrix</taxon>
    </lineage>
</organism>
<dbReference type="OrthoDB" id="9983850at2"/>
<evidence type="ECO:0000313" key="2">
    <source>
        <dbReference type="EMBL" id="PWQ95447.1"/>
    </source>
</evidence>
<sequence length="100" mass="11217">MSAAQTSIQETAAKFKTTLYLTEENKKRLDLLNAKNRTRLINQAIAEKLEAIERQLLKEKLLSALDAPVSHPSNGVSTEDALHEIRQRETEQLLTGSKSE</sequence>
<comment type="caution">
    <text evidence="2">The sequence shown here is derived from an EMBL/GenBank/DDBJ whole genome shotgun (WGS) entry which is preliminary data.</text>
</comment>
<gene>
    <name evidence="2" type="ORF">DKW60_15340</name>
</gene>
<dbReference type="RefSeq" id="WP_109838537.1">
    <property type="nucleotide sequence ID" value="NZ_QGKM01000046.1"/>
</dbReference>
<evidence type="ECO:0000313" key="3">
    <source>
        <dbReference type="Proteomes" id="UP000245539"/>
    </source>
</evidence>
<name>A0A317CAP9_9GAMM</name>
<dbReference type="EMBL" id="QGKM01000046">
    <property type="protein sequence ID" value="PWQ95447.1"/>
    <property type="molecule type" value="Genomic_DNA"/>
</dbReference>